<feature type="region of interest" description="Disordered" evidence="1">
    <location>
        <begin position="1"/>
        <end position="48"/>
    </location>
</feature>
<comment type="caution">
    <text evidence="2">The sequence shown here is derived from an EMBL/GenBank/DDBJ whole genome shotgun (WGS) entry which is preliminary data.</text>
</comment>
<evidence type="ECO:0000313" key="2">
    <source>
        <dbReference type="EMBL" id="MPN05859.1"/>
    </source>
</evidence>
<gene>
    <name evidence="2" type="ORF">SDC9_153113</name>
</gene>
<dbReference type="EMBL" id="VSSQ01051765">
    <property type="protein sequence ID" value="MPN05859.1"/>
    <property type="molecule type" value="Genomic_DNA"/>
</dbReference>
<sequence length="48" mass="5168">MEAGIQSTTRNEKPSGKTGGPPPKAKYYLVTDSAQYREGKVKRTPGGE</sequence>
<name>A0A645EXF4_9ZZZZ</name>
<reference evidence="2" key="1">
    <citation type="submission" date="2019-08" db="EMBL/GenBank/DDBJ databases">
        <authorList>
            <person name="Kucharzyk K."/>
            <person name="Murdoch R.W."/>
            <person name="Higgins S."/>
            <person name="Loffler F."/>
        </authorList>
    </citation>
    <scope>NUCLEOTIDE SEQUENCE</scope>
</reference>
<proteinExistence type="predicted"/>
<protein>
    <submittedName>
        <fullName evidence="2">Uncharacterized protein</fullName>
    </submittedName>
</protein>
<dbReference type="AlphaFoldDB" id="A0A645EXF4"/>
<evidence type="ECO:0000256" key="1">
    <source>
        <dbReference type="SAM" id="MobiDB-lite"/>
    </source>
</evidence>
<organism evidence="2">
    <name type="scientific">bioreactor metagenome</name>
    <dbReference type="NCBI Taxonomy" id="1076179"/>
    <lineage>
        <taxon>unclassified sequences</taxon>
        <taxon>metagenomes</taxon>
        <taxon>ecological metagenomes</taxon>
    </lineage>
</organism>
<accession>A0A645EXF4</accession>